<dbReference type="GO" id="GO:0003697">
    <property type="term" value="F:single-stranded DNA binding"/>
    <property type="evidence" value="ECO:0007669"/>
    <property type="project" value="TreeGrafter"/>
</dbReference>
<dbReference type="STRING" id="105984.A0A427XKJ2"/>
<dbReference type="RefSeq" id="XP_028474513.1">
    <property type="nucleotide sequence ID" value="XM_028617206.1"/>
</dbReference>
<dbReference type="AlphaFoldDB" id="A0A427XKJ2"/>
<reference evidence="7 8" key="1">
    <citation type="submission" date="2018-11" db="EMBL/GenBank/DDBJ databases">
        <title>Genome sequence of Apiotrichum porosum DSM 27194.</title>
        <authorList>
            <person name="Aliyu H."/>
            <person name="Gorte O."/>
            <person name="Ochsenreither K."/>
        </authorList>
    </citation>
    <scope>NUCLEOTIDE SEQUENCE [LARGE SCALE GENOMIC DNA]</scope>
    <source>
        <strain evidence="7 8">DSM 27194</strain>
    </source>
</reference>
<dbReference type="Gene3D" id="1.20.1480.30">
    <property type="entry name" value="Designed four-helix bundle protein"/>
    <property type="match status" value="1"/>
</dbReference>
<evidence type="ECO:0000256" key="1">
    <source>
        <dbReference type="ARBA" id="ARBA00010171"/>
    </source>
</evidence>
<evidence type="ECO:0000313" key="8">
    <source>
        <dbReference type="Proteomes" id="UP000279236"/>
    </source>
</evidence>
<feature type="compositionally biased region" description="Basic and acidic residues" evidence="5">
    <location>
        <begin position="99"/>
        <end position="112"/>
    </location>
</feature>
<feature type="compositionally biased region" description="Basic residues" evidence="5">
    <location>
        <begin position="1"/>
        <end position="10"/>
    </location>
</feature>
<feature type="compositionally biased region" description="Acidic residues" evidence="5">
    <location>
        <begin position="73"/>
        <end position="83"/>
    </location>
</feature>
<dbReference type="Pfam" id="PF02463">
    <property type="entry name" value="SMC_N"/>
    <property type="match status" value="1"/>
</dbReference>
<evidence type="ECO:0000256" key="4">
    <source>
        <dbReference type="SAM" id="Coils"/>
    </source>
</evidence>
<dbReference type="SUPFAM" id="SSF52540">
    <property type="entry name" value="P-loop containing nucleoside triphosphate hydrolases"/>
    <property type="match status" value="1"/>
</dbReference>
<dbReference type="OrthoDB" id="10254973at2759"/>
<feature type="coiled-coil region" evidence="4">
    <location>
        <begin position="766"/>
        <end position="810"/>
    </location>
</feature>
<protein>
    <recommendedName>
        <fullName evidence="2">Structural maintenance of chromosomes protein 5</fullName>
    </recommendedName>
</protein>
<evidence type="ECO:0000256" key="5">
    <source>
        <dbReference type="SAM" id="MobiDB-lite"/>
    </source>
</evidence>
<dbReference type="GO" id="GO:0005634">
    <property type="term" value="C:nucleus"/>
    <property type="evidence" value="ECO:0007669"/>
    <property type="project" value="TreeGrafter"/>
</dbReference>
<gene>
    <name evidence="7" type="primary">SMC5</name>
    <name evidence="7" type="ORF">EHS24_001408</name>
</gene>
<dbReference type="InterPro" id="IPR003395">
    <property type="entry name" value="RecF/RecN/SMC_N"/>
</dbReference>
<dbReference type="EMBL" id="RSCE01000010">
    <property type="protein sequence ID" value="RSH79366.1"/>
    <property type="molecule type" value="Genomic_DNA"/>
</dbReference>
<dbReference type="GO" id="GO:0000724">
    <property type="term" value="P:double-strand break repair via homologous recombination"/>
    <property type="evidence" value="ECO:0007669"/>
    <property type="project" value="TreeGrafter"/>
</dbReference>
<comment type="caution">
    <text evidence="7">The sequence shown here is derived from an EMBL/GenBank/DDBJ whole genome shotgun (WGS) entry which is preliminary data.</text>
</comment>
<dbReference type="SUPFAM" id="SSF57997">
    <property type="entry name" value="Tropomyosin"/>
    <property type="match status" value="1"/>
</dbReference>
<feature type="coiled-coil region" evidence="4">
    <location>
        <begin position="466"/>
        <end position="507"/>
    </location>
</feature>
<accession>A0A427XKJ2</accession>
<feature type="domain" description="RecF/RecN/SMC N-terminal" evidence="6">
    <location>
        <begin position="119"/>
        <end position="1127"/>
    </location>
</feature>
<evidence type="ECO:0000259" key="6">
    <source>
        <dbReference type="Pfam" id="PF02463"/>
    </source>
</evidence>
<dbReference type="Proteomes" id="UP000279236">
    <property type="component" value="Unassembled WGS sequence"/>
</dbReference>
<keyword evidence="3 4" id="KW-0175">Coiled coil</keyword>
<comment type="similarity">
    <text evidence="1">Belongs to the SMC family. SMC5 subfamily.</text>
</comment>
<evidence type="ECO:0000256" key="2">
    <source>
        <dbReference type="ARBA" id="ARBA00018687"/>
    </source>
</evidence>
<name>A0A427XKJ2_9TREE</name>
<organism evidence="7 8">
    <name type="scientific">Apiotrichum porosum</name>
    <dbReference type="NCBI Taxonomy" id="105984"/>
    <lineage>
        <taxon>Eukaryota</taxon>
        <taxon>Fungi</taxon>
        <taxon>Dikarya</taxon>
        <taxon>Basidiomycota</taxon>
        <taxon>Agaricomycotina</taxon>
        <taxon>Tremellomycetes</taxon>
        <taxon>Trichosporonales</taxon>
        <taxon>Trichosporonaceae</taxon>
        <taxon>Apiotrichum</taxon>
    </lineage>
</organism>
<feature type="coiled-coil region" evidence="4">
    <location>
        <begin position="873"/>
        <end position="914"/>
    </location>
</feature>
<proteinExistence type="inferred from homology"/>
<sequence length="1180" mass="133264">MAGRTSKRKAVVVSSSDEDGPSQQQSPPTQKRRTTRRRGNSSSREPSESDDEAPRRPTTNGNRKGKQRAVQPESEDEEDEDSERESRSESDSEDEAAEPAERYRPDLERGDDGYVAGSITRIKLVNFMTYDHVEFCPGPHLNMILGPNGTGKSSIAAAIAIGLGFPPKVMGRAHDLKSYVKQGAMKTVTEVELKAKRGKANPVIRREFGRDDDKSKWFLNGKESTKKAVDNAVARFGVQANNLCSFLPQDKVADFAKMNPVDVLRETMRAAGDSRLSAWHSSLVELGKETKTVDASLAAELGRETHMQQQVDELEPDVRNYHARQDLEQQRTILQCLLIGTKVAASKKKRSAATKDRKQLAKQYRRLMAKRQPLEELRDYQKEKRMQADSKLVGREDILRDATKELNQAVKAINNADNDGRSLQEKLRSISKKVKDWQRKMKEQDDIIATQTIILDGPQANVQPLIEAKAQEKKEATVQVRKLQADHEKLRSELETLQRERTTIHNEIERRTRRLNELSNVDTQKKQAAARWEATIGWVVDWIEKAPPGTFDAQVCYPPIISVNVPDKQYAWMVEMCTNTFICQNERDYLTLTGLNGTTFKDANGREHMVRMHVAQVNVTDETCNPERPCSPETLGQLGFDGFAIDYVEADPPVIAYLCEYARLHQAAVTQQPGNVISTDDVLRSNISSWITKTDSNRASRSQYGRRDWTTTSSAPVAARAFNLSVDRAAVNQIAEESADLKRRLNNMEQPMSKAKSDLEQVGPKVAEAQHELKRIDSDLQDLRKEAQKCDTAHLKIESAKKRLEELRNKGSPEAERPRLQQQLIKHVKARVEGLNRYTESATESVQEVGNVARAKLASAQYRLNLHTIKEVVELGHDKIEQLEKEIQELSTIITAASEKAKKQEVELHELLGENFEFDVLEDLPRPLYNRLQNIDKESMDEIMGELADNEAQLDLSVGVSANTIDRFQRLSKELAEKKQQVEKLRKDYETMSRGIADIRKTFDPALDSLVDETSTKFSNAFTKIGCTGEVRVKRVEGDYEAWGIQILVSYRDNVAPEVLTVSRQSGGERSLATVTYLMSLSEMARTPFSLVDEINQGMDARAERNVHNQMVEVTCNDTVGQYFLITPKLLTGLKYHPKMKVLIVNNGTWIPEAEDKTKRFGSLRACLNKYRDNHPEIAA</sequence>
<dbReference type="PANTHER" id="PTHR45916">
    <property type="entry name" value="STRUCTURAL MAINTENANCE OF CHROMOSOMES PROTEIN 5"/>
    <property type="match status" value="1"/>
</dbReference>
<evidence type="ECO:0000256" key="3">
    <source>
        <dbReference type="ARBA" id="ARBA00023054"/>
    </source>
</evidence>
<dbReference type="GeneID" id="39585951"/>
<dbReference type="PANTHER" id="PTHR45916:SF1">
    <property type="entry name" value="STRUCTURAL MAINTENANCE OF CHROMOSOMES PROTEIN 5"/>
    <property type="match status" value="1"/>
</dbReference>
<keyword evidence="8" id="KW-1185">Reference proteome</keyword>
<feature type="region of interest" description="Disordered" evidence="5">
    <location>
        <begin position="1"/>
        <end position="113"/>
    </location>
</feature>
<feature type="coiled-coil region" evidence="4">
    <location>
        <begin position="965"/>
        <end position="995"/>
    </location>
</feature>
<feature type="compositionally biased region" description="Basic residues" evidence="5">
    <location>
        <begin position="30"/>
        <end position="39"/>
    </location>
</feature>
<evidence type="ECO:0000313" key="7">
    <source>
        <dbReference type="EMBL" id="RSH79366.1"/>
    </source>
</evidence>
<feature type="coiled-coil region" evidence="4">
    <location>
        <begin position="399"/>
        <end position="426"/>
    </location>
</feature>
<dbReference type="GO" id="GO:0030915">
    <property type="term" value="C:Smc5-Smc6 complex"/>
    <property type="evidence" value="ECO:0007669"/>
    <property type="project" value="TreeGrafter"/>
</dbReference>
<dbReference type="InterPro" id="IPR027417">
    <property type="entry name" value="P-loop_NTPase"/>
</dbReference>
<dbReference type="Gene3D" id="3.40.50.300">
    <property type="entry name" value="P-loop containing nucleotide triphosphate hydrolases"/>
    <property type="match status" value="2"/>
</dbReference>